<sequence length="583" mass="63550">MFLGAFTYAAEATPAACPSPAPTKTIRIVNNTDSTLQLFIQSPIFENTGQTDADLWMQAQCGIDDWVNIRTPTDPLWNSSRKFTTTRLYRAYIEINNASKGIPPKGAGRRDPYYVEVTVPFYSQLKQISAGRLGLDPDQYIDWWNANRIYIFDSAAAYNSAKWTNNLDTPTPRPGGGLPQPDVTTVATTTPFKCVSSDNAPCSVVLKESAINVPDGVPFQLQEYTMGSALGPPLNNKLNPPTRTNMENQWVNYNVSSLDSVFLSVAMGPTGRNVTEYVGSAMSIRDLRTKLGVFSNNGAGWPFFVPTYFDSVAHDGFPSSVSRACSVSVPFTTSYNFPAYQLPKIPGTFNLLTESYQGAPGADGANPPIPPILSSNPSNWATVYKDHKCIPPTVPPFVDPPALGSSGKKVVDLWDLCLNPNPLDNSQTCVRIRALRDMFLASYTANCSGKGTVPTWQLARAVYGWVPINYKGCAGKNLVLQPNFATRQREYCEMQYNYLDPAIKANPKYLFNPYTAFIHSPASSGGLESSAYAFSIDDALSFKHVVSNGVIIAVGGSAGLVNQTGQKIPTTVAEALTHCRQDH</sequence>
<dbReference type="Proteomes" id="UP000268623">
    <property type="component" value="Unassembled WGS sequence"/>
</dbReference>
<accession>A0A3M9XKS4</accession>
<keyword evidence="2" id="KW-1185">Reference proteome</keyword>
<dbReference type="AlphaFoldDB" id="A0A3M9XKS4"/>
<protein>
    <submittedName>
        <fullName evidence="1">Uncharacterized protein</fullName>
    </submittedName>
</protein>
<gene>
    <name evidence="1" type="ORF">D1O30_02310</name>
</gene>
<evidence type="ECO:0000313" key="1">
    <source>
        <dbReference type="EMBL" id="RNJ48634.1"/>
    </source>
</evidence>
<evidence type="ECO:0000313" key="2">
    <source>
        <dbReference type="Proteomes" id="UP000268623"/>
    </source>
</evidence>
<comment type="caution">
    <text evidence="1">The sequence shown here is derived from an EMBL/GenBank/DDBJ whole genome shotgun (WGS) entry which is preliminary data.</text>
</comment>
<reference evidence="1 2" key="1">
    <citation type="submission" date="2018-08" db="EMBL/GenBank/DDBJ databases">
        <title>Genome sequence of Methylocystis hirsuta CSC1, a methanotroph able to accumulate PHAs.</title>
        <authorList>
            <person name="Bordel S."/>
            <person name="Rodriguez E."/>
            <person name="Gancedo J."/>
            <person name="Munoz R."/>
        </authorList>
    </citation>
    <scope>NUCLEOTIDE SEQUENCE [LARGE SCALE GENOMIC DNA]</scope>
    <source>
        <strain evidence="1 2">CSC1</strain>
    </source>
</reference>
<dbReference type="EMBL" id="QWDD01000001">
    <property type="protein sequence ID" value="RNJ48634.1"/>
    <property type="molecule type" value="Genomic_DNA"/>
</dbReference>
<organism evidence="1 2">
    <name type="scientific">Methylocystis hirsuta</name>
    <dbReference type="NCBI Taxonomy" id="369798"/>
    <lineage>
        <taxon>Bacteria</taxon>
        <taxon>Pseudomonadati</taxon>
        <taxon>Pseudomonadota</taxon>
        <taxon>Alphaproteobacteria</taxon>
        <taxon>Hyphomicrobiales</taxon>
        <taxon>Methylocystaceae</taxon>
        <taxon>Methylocystis</taxon>
    </lineage>
</organism>
<name>A0A3M9XKS4_9HYPH</name>
<proteinExistence type="predicted"/>